<evidence type="ECO:0000313" key="1">
    <source>
        <dbReference type="EMBL" id="MBX62962.1"/>
    </source>
</evidence>
<protein>
    <submittedName>
        <fullName evidence="1">Uncharacterized protein</fullName>
    </submittedName>
</protein>
<accession>A0A2P2Q7L1</accession>
<reference evidence="1" key="1">
    <citation type="submission" date="2018-02" db="EMBL/GenBank/DDBJ databases">
        <title>Rhizophora mucronata_Transcriptome.</title>
        <authorList>
            <person name="Meera S.P."/>
            <person name="Sreeshan A."/>
            <person name="Augustine A."/>
        </authorList>
    </citation>
    <scope>NUCLEOTIDE SEQUENCE</scope>
    <source>
        <tissue evidence="1">Leaf</tissue>
    </source>
</reference>
<dbReference type="AlphaFoldDB" id="A0A2P2Q7L1"/>
<organism evidence="1">
    <name type="scientific">Rhizophora mucronata</name>
    <name type="common">Asiatic mangrove</name>
    <dbReference type="NCBI Taxonomy" id="61149"/>
    <lineage>
        <taxon>Eukaryota</taxon>
        <taxon>Viridiplantae</taxon>
        <taxon>Streptophyta</taxon>
        <taxon>Embryophyta</taxon>
        <taxon>Tracheophyta</taxon>
        <taxon>Spermatophyta</taxon>
        <taxon>Magnoliopsida</taxon>
        <taxon>eudicotyledons</taxon>
        <taxon>Gunneridae</taxon>
        <taxon>Pentapetalae</taxon>
        <taxon>rosids</taxon>
        <taxon>fabids</taxon>
        <taxon>Malpighiales</taxon>
        <taxon>Rhizophoraceae</taxon>
        <taxon>Rhizophora</taxon>
    </lineage>
</organism>
<proteinExistence type="predicted"/>
<dbReference type="EMBL" id="GGEC01082478">
    <property type="protein sequence ID" value="MBX62962.1"/>
    <property type="molecule type" value="Transcribed_RNA"/>
</dbReference>
<name>A0A2P2Q7L1_RHIMU</name>
<sequence>MFSILFLCLCCSQYLSYISMLINHVIFSIGKMTNKRQVLGAI</sequence>